<protein>
    <submittedName>
        <fullName evidence="2">Uncharacterized protein</fullName>
    </submittedName>
</protein>
<proteinExistence type="predicted"/>
<dbReference type="AlphaFoldDB" id="A0A5B7CHC1"/>
<dbReference type="EMBL" id="VSRR010000009">
    <property type="protein sequence ID" value="MPC07836.1"/>
    <property type="molecule type" value="Genomic_DNA"/>
</dbReference>
<accession>A0A5B7CHC1</accession>
<evidence type="ECO:0000256" key="1">
    <source>
        <dbReference type="SAM" id="MobiDB-lite"/>
    </source>
</evidence>
<evidence type="ECO:0000313" key="3">
    <source>
        <dbReference type="Proteomes" id="UP000324222"/>
    </source>
</evidence>
<dbReference type="Proteomes" id="UP000324222">
    <property type="component" value="Unassembled WGS sequence"/>
</dbReference>
<sequence>MTKAYETIQECLGAASPFGTTGNPSSAATTLRHKHGFQRSVVTGTSGTTGHSAIPPSLQPD</sequence>
<keyword evidence="3" id="KW-1185">Reference proteome</keyword>
<reference evidence="2 3" key="1">
    <citation type="submission" date="2019-05" db="EMBL/GenBank/DDBJ databases">
        <title>Another draft genome of Portunus trituberculatus and its Hox gene families provides insights of decapod evolution.</title>
        <authorList>
            <person name="Jeong J.-H."/>
            <person name="Song I."/>
            <person name="Kim S."/>
            <person name="Choi T."/>
            <person name="Kim D."/>
            <person name="Ryu S."/>
            <person name="Kim W."/>
        </authorList>
    </citation>
    <scope>NUCLEOTIDE SEQUENCE [LARGE SCALE GENOMIC DNA]</scope>
    <source>
        <tissue evidence="2">Muscle</tissue>
    </source>
</reference>
<feature type="compositionally biased region" description="Low complexity" evidence="1">
    <location>
        <begin position="41"/>
        <end position="50"/>
    </location>
</feature>
<gene>
    <name evidence="2" type="ORF">E2C01_000403</name>
</gene>
<feature type="region of interest" description="Disordered" evidence="1">
    <location>
        <begin position="41"/>
        <end position="61"/>
    </location>
</feature>
<name>A0A5B7CHC1_PORTR</name>
<organism evidence="2 3">
    <name type="scientific">Portunus trituberculatus</name>
    <name type="common">Swimming crab</name>
    <name type="synonym">Neptunus trituberculatus</name>
    <dbReference type="NCBI Taxonomy" id="210409"/>
    <lineage>
        <taxon>Eukaryota</taxon>
        <taxon>Metazoa</taxon>
        <taxon>Ecdysozoa</taxon>
        <taxon>Arthropoda</taxon>
        <taxon>Crustacea</taxon>
        <taxon>Multicrustacea</taxon>
        <taxon>Malacostraca</taxon>
        <taxon>Eumalacostraca</taxon>
        <taxon>Eucarida</taxon>
        <taxon>Decapoda</taxon>
        <taxon>Pleocyemata</taxon>
        <taxon>Brachyura</taxon>
        <taxon>Eubrachyura</taxon>
        <taxon>Portunoidea</taxon>
        <taxon>Portunidae</taxon>
        <taxon>Portuninae</taxon>
        <taxon>Portunus</taxon>
    </lineage>
</organism>
<comment type="caution">
    <text evidence="2">The sequence shown here is derived from an EMBL/GenBank/DDBJ whole genome shotgun (WGS) entry which is preliminary data.</text>
</comment>
<evidence type="ECO:0000313" key="2">
    <source>
        <dbReference type="EMBL" id="MPC07836.1"/>
    </source>
</evidence>